<dbReference type="AlphaFoldDB" id="A0A151P8E1"/>
<proteinExistence type="predicted"/>
<protein>
    <submittedName>
        <fullName evidence="2">Uncharacterized protein</fullName>
    </submittedName>
</protein>
<dbReference type="EMBL" id="AKHW03000598">
    <property type="protein sequence ID" value="KYO45346.1"/>
    <property type="molecule type" value="Genomic_DNA"/>
</dbReference>
<comment type="caution">
    <text evidence="2">The sequence shown here is derived from an EMBL/GenBank/DDBJ whole genome shotgun (WGS) entry which is preliminary data.</text>
</comment>
<evidence type="ECO:0000313" key="2">
    <source>
        <dbReference type="EMBL" id="KYO45346.1"/>
    </source>
</evidence>
<sequence length="180" mass="19823">MSQQARVARGQVQADAPVPLLEAPTVLQKPAAKGKFEKSPKHQAGRQWWNGNERNRVRLGKLSSGGPGSFPRPLLIVPEHQGGILRDAWQRERLTHGHGFGQMLSEPERPEGSPSVHPQRQVCLHPGTALPLDFACDKAHGRSPRTTVVLRCTNVVRLLLDSAVPLRRRKGAWFAPSPQA</sequence>
<evidence type="ECO:0000313" key="3">
    <source>
        <dbReference type="Proteomes" id="UP000050525"/>
    </source>
</evidence>
<reference evidence="2 3" key="1">
    <citation type="journal article" date="2012" name="Genome Biol.">
        <title>Sequencing three crocodilian genomes to illuminate the evolution of archosaurs and amniotes.</title>
        <authorList>
            <person name="St John J.A."/>
            <person name="Braun E.L."/>
            <person name="Isberg S.R."/>
            <person name="Miles L.G."/>
            <person name="Chong A.Y."/>
            <person name="Gongora J."/>
            <person name="Dalzell P."/>
            <person name="Moran C."/>
            <person name="Bed'hom B."/>
            <person name="Abzhanov A."/>
            <person name="Burgess S.C."/>
            <person name="Cooksey A.M."/>
            <person name="Castoe T.A."/>
            <person name="Crawford N.G."/>
            <person name="Densmore L.D."/>
            <person name="Drew J.C."/>
            <person name="Edwards S.V."/>
            <person name="Faircloth B.C."/>
            <person name="Fujita M.K."/>
            <person name="Greenwold M.J."/>
            <person name="Hoffmann F.G."/>
            <person name="Howard J.M."/>
            <person name="Iguchi T."/>
            <person name="Janes D.E."/>
            <person name="Khan S.Y."/>
            <person name="Kohno S."/>
            <person name="de Koning A.J."/>
            <person name="Lance S.L."/>
            <person name="McCarthy F.M."/>
            <person name="McCormack J.E."/>
            <person name="Merchant M.E."/>
            <person name="Peterson D.G."/>
            <person name="Pollock D.D."/>
            <person name="Pourmand N."/>
            <person name="Raney B.J."/>
            <person name="Roessler K.A."/>
            <person name="Sanford J.R."/>
            <person name="Sawyer R.H."/>
            <person name="Schmidt C.J."/>
            <person name="Triplett E.W."/>
            <person name="Tuberville T.D."/>
            <person name="Venegas-Anaya M."/>
            <person name="Howard J.T."/>
            <person name="Jarvis E.D."/>
            <person name="Guillette L.J.Jr."/>
            <person name="Glenn T.C."/>
            <person name="Green R.E."/>
            <person name="Ray D.A."/>
        </authorList>
    </citation>
    <scope>NUCLEOTIDE SEQUENCE [LARGE SCALE GENOMIC DNA]</scope>
    <source>
        <strain evidence="2">KSC_2009_1</strain>
    </source>
</reference>
<dbReference type="Proteomes" id="UP000050525">
    <property type="component" value="Unassembled WGS sequence"/>
</dbReference>
<gene>
    <name evidence="2" type="ORF">Y1Q_0014865</name>
</gene>
<feature type="region of interest" description="Disordered" evidence="1">
    <location>
        <begin position="100"/>
        <end position="119"/>
    </location>
</feature>
<accession>A0A151P8E1</accession>
<evidence type="ECO:0000256" key="1">
    <source>
        <dbReference type="SAM" id="MobiDB-lite"/>
    </source>
</evidence>
<keyword evidence="3" id="KW-1185">Reference proteome</keyword>
<name>A0A151P8E1_ALLMI</name>
<organism evidence="2 3">
    <name type="scientific">Alligator mississippiensis</name>
    <name type="common">American alligator</name>
    <dbReference type="NCBI Taxonomy" id="8496"/>
    <lineage>
        <taxon>Eukaryota</taxon>
        <taxon>Metazoa</taxon>
        <taxon>Chordata</taxon>
        <taxon>Craniata</taxon>
        <taxon>Vertebrata</taxon>
        <taxon>Euteleostomi</taxon>
        <taxon>Archelosauria</taxon>
        <taxon>Archosauria</taxon>
        <taxon>Crocodylia</taxon>
        <taxon>Alligatoridae</taxon>
        <taxon>Alligatorinae</taxon>
        <taxon>Alligator</taxon>
    </lineage>
</organism>